<reference evidence="7 8" key="1">
    <citation type="submission" date="2018-03" db="EMBL/GenBank/DDBJ databases">
        <title>Genomic Encyclopedia of Archaeal and Bacterial Type Strains, Phase II (KMG-II): from individual species to whole genera.</title>
        <authorList>
            <person name="Goeker M."/>
        </authorList>
    </citation>
    <scope>NUCLEOTIDE SEQUENCE [LARGE SCALE GENOMIC DNA]</scope>
    <source>
        <strain evidence="7 8">DSM 45416</strain>
    </source>
</reference>
<evidence type="ECO:0000313" key="7">
    <source>
        <dbReference type="EMBL" id="PRY39385.1"/>
    </source>
</evidence>
<organism evidence="7 8">
    <name type="scientific">Geodermatophilus tzadiensis</name>
    <dbReference type="NCBI Taxonomy" id="1137988"/>
    <lineage>
        <taxon>Bacteria</taxon>
        <taxon>Bacillati</taxon>
        <taxon>Actinomycetota</taxon>
        <taxon>Actinomycetes</taxon>
        <taxon>Geodermatophilales</taxon>
        <taxon>Geodermatophilaceae</taxon>
        <taxon>Geodermatophilus</taxon>
    </lineage>
</organism>
<evidence type="ECO:0000313" key="8">
    <source>
        <dbReference type="Proteomes" id="UP000239210"/>
    </source>
</evidence>
<keyword evidence="4" id="KW-0788">Thiol protease</keyword>
<feature type="domain" description="NlpC/P60" evidence="6">
    <location>
        <begin position="54"/>
        <end position="170"/>
    </location>
</feature>
<accession>A0A2T0T134</accession>
<dbReference type="GO" id="GO:0008234">
    <property type="term" value="F:cysteine-type peptidase activity"/>
    <property type="evidence" value="ECO:0007669"/>
    <property type="project" value="UniProtKB-KW"/>
</dbReference>
<dbReference type="RefSeq" id="WP_106281593.1">
    <property type="nucleotide sequence ID" value="NZ_PVTG01000021.1"/>
</dbReference>
<comment type="similarity">
    <text evidence="1">Belongs to the peptidase C40 family.</text>
</comment>
<dbReference type="PROSITE" id="PS51935">
    <property type="entry name" value="NLPC_P60"/>
    <property type="match status" value="1"/>
</dbReference>
<dbReference type="Pfam" id="PF00877">
    <property type="entry name" value="NLPC_P60"/>
    <property type="match status" value="1"/>
</dbReference>
<dbReference type="InterPro" id="IPR000064">
    <property type="entry name" value="NLP_P60_dom"/>
</dbReference>
<dbReference type="InterPro" id="IPR038765">
    <property type="entry name" value="Papain-like_cys_pep_sf"/>
</dbReference>
<dbReference type="OrthoDB" id="5177647at2"/>
<keyword evidence="5" id="KW-0732">Signal</keyword>
<evidence type="ECO:0000259" key="6">
    <source>
        <dbReference type="PROSITE" id="PS51935"/>
    </source>
</evidence>
<dbReference type="InterPro" id="IPR006311">
    <property type="entry name" value="TAT_signal"/>
</dbReference>
<dbReference type="Gene3D" id="3.90.1720.10">
    <property type="entry name" value="endopeptidase domain like (from Nostoc punctiforme)"/>
    <property type="match status" value="1"/>
</dbReference>
<comment type="caution">
    <text evidence="7">The sequence shown here is derived from an EMBL/GenBank/DDBJ whole genome shotgun (WGS) entry which is preliminary data.</text>
</comment>
<protein>
    <submittedName>
        <fullName evidence="7">NlpC/P60 family protein</fullName>
    </submittedName>
</protein>
<feature type="signal peptide" evidence="5">
    <location>
        <begin position="1"/>
        <end position="35"/>
    </location>
</feature>
<name>A0A2T0T134_9ACTN</name>
<evidence type="ECO:0000256" key="4">
    <source>
        <dbReference type="ARBA" id="ARBA00022807"/>
    </source>
</evidence>
<evidence type="ECO:0000256" key="3">
    <source>
        <dbReference type="ARBA" id="ARBA00022801"/>
    </source>
</evidence>
<evidence type="ECO:0000256" key="5">
    <source>
        <dbReference type="SAM" id="SignalP"/>
    </source>
</evidence>
<keyword evidence="3" id="KW-0378">Hydrolase</keyword>
<feature type="chain" id="PRO_5015585179" evidence="5">
    <location>
        <begin position="36"/>
        <end position="170"/>
    </location>
</feature>
<gene>
    <name evidence="7" type="ORF">LY71_12154</name>
</gene>
<dbReference type="Proteomes" id="UP000239210">
    <property type="component" value="Unassembled WGS sequence"/>
</dbReference>
<proteinExistence type="inferred from homology"/>
<dbReference type="InterPro" id="IPR051202">
    <property type="entry name" value="Peptidase_C40"/>
</dbReference>
<dbReference type="GO" id="GO:0006508">
    <property type="term" value="P:proteolysis"/>
    <property type="evidence" value="ECO:0007669"/>
    <property type="project" value="UniProtKB-KW"/>
</dbReference>
<keyword evidence="2" id="KW-0645">Protease</keyword>
<evidence type="ECO:0000256" key="2">
    <source>
        <dbReference type="ARBA" id="ARBA00022670"/>
    </source>
</evidence>
<keyword evidence="8" id="KW-1185">Reference proteome</keyword>
<dbReference type="SUPFAM" id="SSF54001">
    <property type="entry name" value="Cysteine proteinases"/>
    <property type="match status" value="1"/>
</dbReference>
<dbReference type="PROSITE" id="PS51318">
    <property type="entry name" value="TAT"/>
    <property type="match status" value="1"/>
</dbReference>
<evidence type="ECO:0000256" key="1">
    <source>
        <dbReference type="ARBA" id="ARBA00007074"/>
    </source>
</evidence>
<dbReference type="EMBL" id="PVTG01000021">
    <property type="protein sequence ID" value="PRY39385.1"/>
    <property type="molecule type" value="Genomic_DNA"/>
</dbReference>
<dbReference type="PANTHER" id="PTHR47053:SF1">
    <property type="entry name" value="MUREIN DD-ENDOPEPTIDASE MEPH-RELATED"/>
    <property type="match status" value="1"/>
</dbReference>
<dbReference type="AlphaFoldDB" id="A0A2T0T134"/>
<dbReference type="PANTHER" id="PTHR47053">
    <property type="entry name" value="MUREIN DD-ENDOPEPTIDASE MEPH-RELATED"/>
    <property type="match status" value="1"/>
</dbReference>
<sequence>MTTARTSTARRSFRGIAVAAVAGAGIVLAPVPASAAVGGVTGGTVAAAPAAAPNSAAQTAVDTALAQVGDPYVYGATGPNSFDCSGLTSFAYKAAGVTVPRTSKAQSTFGTAVAKADLKPGDLVFFYSPVSHVGMYIGNGQMVHASTAGKPVAVVSLDSMPSYQGARRVA</sequence>